<dbReference type="Gene3D" id="3.60.21.50">
    <property type="match status" value="1"/>
</dbReference>
<dbReference type="Proteomes" id="UP000662931">
    <property type="component" value="Chromosome 1"/>
</dbReference>
<dbReference type="RefSeq" id="XP_038777157.1">
    <property type="nucleotide sequence ID" value="XM_038921229.1"/>
</dbReference>
<dbReference type="PANTHER" id="PTHR10416">
    <property type="entry name" value="DNA POLYMERASE DELTA SUBUNIT 2"/>
    <property type="match status" value="1"/>
</dbReference>
<dbReference type="AlphaFoldDB" id="A0A875S0E6"/>
<dbReference type="GeneID" id="62194305"/>
<evidence type="ECO:0000313" key="6">
    <source>
        <dbReference type="Proteomes" id="UP000662931"/>
    </source>
</evidence>
<name>A0A875S0E6_EENNA</name>
<dbReference type="Gene3D" id="2.40.50.430">
    <property type="match status" value="1"/>
</dbReference>
<keyword evidence="6" id="KW-1185">Reference proteome</keyword>
<accession>A0A875S0E6</accession>
<dbReference type="InterPro" id="IPR007185">
    <property type="entry name" value="DNA_pol_a/d/e_bsu"/>
</dbReference>
<evidence type="ECO:0008006" key="7">
    <source>
        <dbReference type="Google" id="ProtNLM"/>
    </source>
</evidence>
<sequence>MLKSRVMKMASDKWKSETINGIKAKYVNKLLDVKSLTPSYVIGTVFVEMKYKPNILKEVSGNIFEAPVFEDESQYSKLDRVRIHSYSDPETDQVMLEDDSGRLLLDGELLEKVILVTGAVVGVLGMIVEAGIFTIVDIVYPEAAPQVPRTIDGNHADESILFISGLRVNPSSDMAPIEILKEFIMGELCNSDNVVDLLKKTTNLIILGSSIEITEDPRNALKGKDKYSEVHKSNYDADSLKILDKWISCLLVSIPVYILPGETDPAEVGFPKLPLHPSFFELSSCHKNFERLSNPSWLQINGNRILVTSGENVNDMFKYLIPNIEVEIGDGLDSPIRKEVLHDSRLKLLEASMLWQNIAPTAPDTLCCYPFRGIDPFTLTETPHVYVVGNQPKFESTILTLNTKNGADCTVRIVSVPDFSETGQCVFLNTDSLQCTSYRFS</sequence>
<keyword evidence="2" id="KW-0235">DNA replication</keyword>
<feature type="domain" description="DNA polymerase alpha/delta/epsilon subunit B" evidence="3">
    <location>
        <begin position="160"/>
        <end position="395"/>
    </location>
</feature>
<proteinExistence type="inferred from homology"/>
<protein>
    <recommendedName>
        <fullName evidence="7">DNA polymerase delta small subunit</fullName>
    </recommendedName>
</protein>
<dbReference type="InterPro" id="IPR040663">
    <property type="entry name" value="DNA_pol_D_N"/>
</dbReference>
<dbReference type="GO" id="GO:0006271">
    <property type="term" value="P:DNA strand elongation involved in DNA replication"/>
    <property type="evidence" value="ECO:0007669"/>
    <property type="project" value="TreeGrafter"/>
</dbReference>
<dbReference type="EMBL" id="CP064812">
    <property type="protein sequence ID" value="QPG73592.1"/>
    <property type="molecule type" value="Genomic_DNA"/>
</dbReference>
<organism evidence="5 6">
    <name type="scientific">Eeniella nana</name>
    <name type="common">Yeast</name>
    <name type="synonym">Brettanomyces nanus</name>
    <dbReference type="NCBI Taxonomy" id="13502"/>
    <lineage>
        <taxon>Eukaryota</taxon>
        <taxon>Fungi</taxon>
        <taxon>Dikarya</taxon>
        <taxon>Ascomycota</taxon>
        <taxon>Saccharomycotina</taxon>
        <taxon>Pichiomycetes</taxon>
        <taxon>Pichiales</taxon>
        <taxon>Pichiaceae</taxon>
        <taxon>Brettanomyces</taxon>
    </lineage>
</organism>
<dbReference type="Pfam" id="PF04042">
    <property type="entry name" value="DNA_pol_E_B"/>
    <property type="match status" value="1"/>
</dbReference>
<dbReference type="Pfam" id="PF18018">
    <property type="entry name" value="DNA_pol_D_N"/>
    <property type="match status" value="1"/>
</dbReference>
<dbReference type="KEGG" id="bnn:FOA43_000904"/>
<reference evidence="5" key="1">
    <citation type="submission" date="2020-10" db="EMBL/GenBank/DDBJ databases">
        <authorList>
            <person name="Roach M.J.R."/>
        </authorList>
    </citation>
    <scope>NUCLEOTIDE SEQUENCE</scope>
    <source>
        <strain evidence="5">CBS 1945</strain>
    </source>
</reference>
<evidence type="ECO:0000256" key="1">
    <source>
        <dbReference type="ARBA" id="ARBA00006035"/>
    </source>
</evidence>
<feature type="domain" description="DNA polymerase delta subunit OB-fold" evidence="4">
    <location>
        <begin position="2"/>
        <end position="138"/>
    </location>
</feature>
<evidence type="ECO:0000256" key="2">
    <source>
        <dbReference type="ARBA" id="ARBA00022705"/>
    </source>
</evidence>
<dbReference type="OrthoDB" id="3763at2759"/>
<dbReference type="GO" id="GO:0003677">
    <property type="term" value="F:DNA binding"/>
    <property type="evidence" value="ECO:0007669"/>
    <property type="project" value="InterPro"/>
</dbReference>
<dbReference type="PANTHER" id="PTHR10416:SF0">
    <property type="entry name" value="DNA POLYMERASE DELTA SUBUNIT 2"/>
    <property type="match status" value="1"/>
</dbReference>
<evidence type="ECO:0000313" key="5">
    <source>
        <dbReference type="EMBL" id="QPG73592.1"/>
    </source>
</evidence>
<evidence type="ECO:0000259" key="3">
    <source>
        <dbReference type="Pfam" id="PF04042"/>
    </source>
</evidence>
<gene>
    <name evidence="5" type="ORF">FOA43_000904</name>
</gene>
<evidence type="ECO:0000259" key="4">
    <source>
        <dbReference type="Pfam" id="PF18018"/>
    </source>
</evidence>
<dbReference type="GO" id="GO:0043625">
    <property type="term" value="C:delta DNA polymerase complex"/>
    <property type="evidence" value="ECO:0007669"/>
    <property type="project" value="TreeGrafter"/>
</dbReference>
<dbReference type="InterPro" id="IPR024826">
    <property type="entry name" value="DNA_pol_delta/II_ssu"/>
</dbReference>
<comment type="similarity">
    <text evidence="1">Belongs to the DNA polymerase delta/II small subunit family.</text>
</comment>